<protein>
    <recommendedName>
        <fullName evidence="4">Ig-like domain-containing protein</fullName>
    </recommendedName>
</protein>
<feature type="signal peptide" evidence="1">
    <location>
        <begin position="1"/>
        <end position="31"/>
    </location>
</feature>
<dbReference type="PROSITE" id="PS51257">
    <property type="entry name" value="PROKAR_LIPOPROTEIN"/>
    <property type="match status" value="1"/>
</dbReference>
<evidence type="ECO:0008006" key="4">
    <source>
        <dbReference type="Google" id="ProtNLM"/>
    </source>
</evidence>
<dbReference type="STRING" id="376489.A5892_10330"/>
<evidence type="ECO:0000313" key="2">
    <source>
        <dbReference type="EMBL" id="ANF57812.1"/>
    </source>
</evidence>
<dbReference type="AlphaFoldDB" id="A0A172YFG6"/>
<reference evidence="2 3" key="1">
    <citation type="submission" date="2016-04" db="EMBL/GenBank/DDBJ databases">
        <title>Complete Genome Sequence of Halotalea alkalilenta IHB B 13600.</title>
        <authorList>
            <person name="Swarnkar M.K."/>
            <person name="Sharma A."/>
            <person name="Kaushal K."/>
            <person name="Soni R."/>
            <person name="Rana S."/>
            <person name="Singh A.K."/>
            <person name="Gulati A."/>
        </authorList>
    </citation>
    <scope>NUCLEOTIDE SEQUENCE [LARGE SCALE GENOMIC DNA]</scope>
    <source>
        <strain evidence="2 3">IHB B 13600</strain>
    </source>
</reference>
<proteinExistence type="predicted"/>
<keyword evidence="3" id="KW-1185">Reference proteome</keyword>
<keyword evidence="1" id="KW-0732">Signal</keyword>
<gene>
    <name evidence="2" type="ORF">A5892_10330</name>
</gene>
<dbReference type="KEGG" id="haa:A5892_10330"/>
<feature type="chain" id="PRO_5008004662" description="Ig-like domain-containing protein" evidence="1">
    <location>
        <begin position="32"/>
        <end position="113"/>
    </location>
</feature>
<dbReference type="RefSeq" id="WP_064122737.1">
    <property type="nucleotide sequence ID" value="NZ_CP015243.1"/>
</dbReference>
<accession>A0A172YFG6</accession>
<evidence type="ECO:0000313" key="3">
    <source>
        <dbReference type="Proteomes" id="UP000077875"/>
    </source>
</evidence>
<name>A0A172YFG6_9GAMM</name>
<organism evidence="2 3">
    <name type="scientific">Halotalea alkalilenta</name>
    <dbReference type="NCBI Taxonomy" id="376489"/>
    <lineage>
        <taxon>Bacteria</taxon>
        <taxon>Pseudomonadati</taxon>
        <taxon>Pseudomonadota</taxon>
        <taxon>Gammaproteobacteria</taxon>
        <taxon>Oceanospirillales</taxon>
        <taxon>Halomonadaceae</taxon>
        <taxon>Halotalea</taxon>
    </lineage>
</organism>
<dbReference type="Proteomes" id="UP000077875">
    <property type="component" value="Chromosome"/>
</dbReference>
<sequence>MTPARRCGHPQRRALQSAIALGLLHMLAGCASGPSSPSSASIETAAADAPQAEAQAVAMATEQCGGKPVAYEWQPAQPRLALPPAAIARGRLVSAEIEGDSGFGVLVYRCQRA</sequence>
<evidence type="ECO:0000256" key="1">
    <source>
        <dbReference type="SAM" id="SignalP"/>
    </source>
</evidence>
<dbReference type="EMBL" id="CP015243">
    <property type="protein sequence ID" value="ANF57812.1"/>
    <property type="molecule type" value="Genomic_DNA"/>
</dbReference>